<dbReference type="SMART" id="SM00220">
    <property type="entry name" value="S_TKc"/>
    <property type="match status" value="1"/>
</dbReference>
<evidence type="ECO:0000259" key="11">
    <source>
        <dbReference type="PROSITE" id="PS50011"/>
    </source>
</evidence>
<dbReference type="PANTHER" id="PTHR24356">
    <property type="entry name" value="SERINE/THREONINE-PROTEIN KINASE"/>
    <property type="match status" value="1"/>
</dbReference>
<evidence type="ECO:0000256" key="9">
    <source>
        <dbReference type="PROSITE-ProRule" id="PRU10141"/>
    </source>
</evidence>
<reference evidence="12 13" key="1">
    <citation type="journal article" date="2024" name="Nat. Commun.">
        <title>Phylogenomics reveals the evolutionary origins of lichenization in chlorophyte algae.</title>
        <authorList>
            <person name="Puginier C."/>
            <person name="Libourel C."/>
            <person name="Otte J."/>
            <person name="Skaloud P."/>
            <person name="Haon M."/>
            <person name="Grisel S."/>
            <person name="Petersen M."/>
            <person name="Berrin J.G."/>
            <person name="Delaux P.M."/>
            <person name="Dal Grande F."/>
            <person name="Keller J."/>
        </authorList>
    </citation>
    <scope>NUCLEOTIDE SEQUENCE [LARGE SCALE GENOMIC DNA]</scope>
    <source>
        <strain evidence="12 13">SAG 2145</strain>
    </source>
</reference>
<keyword evidence="4 9" id="KW-0547">Nucleotide-binding</keyword>
<evidence type="ECO:0000256" key="6">
    <source>
        <dbReference type="ARBA" id="ARBA00022840"/>
    </source>
</evidence>
<dbReference type="InterPro" id="IPR011009">
    <property type="entry name" value="Kinase-like_dom_sf"/>
</dbReference>
<feature type="region of interest" description="Disordered" evidence="10">
    <location>
        <begin position="255"/>
        <end position="288"/>
    </location>
</feature>
<evidence type="ECO:0000313" key="12">
    <source>
        <dbReference type="EMBL" id="KAK9840390.1"/>
    </source>
</evidence>
<gene>
    <name evidence="12" type="ORF">WJX74_009112</name>
</gene>
<dbReference type="PROSITE" id="PS00108">
    <property type="entry name" value="PROTEIN_KINASE_ST"/>
    <property type="match status" value="1"/>
</dbReference>
<feature type="region of interest" description="Disordered" evidence="10">
    <location>
        <begin position="223"/>
        <end position="242"/>
    </location>
</feature>
<comment type="caution">
    <text evidence="12">The sequence shown here is derived from an EMBL/GenBank/DDBJ whole genome shotgun (WGS) entry which is preliminary data.</text>
</comment>
<sequence>MSDIPDREGDPFYKAPRATYTLADFKLIRRLGDGSYSQVVQAHHLATDTDYALKMIDKGLIIRNKQTIYVKTERTLLDLFEYPGIVNLYFTFQDQHSLYLGLTLCHNGELYDQIRRKEKLSLEAIQFYAAEIVLILQYMKRYKVVHRDLKPENLLLDEAGHILLCDFGSAKILQPAKAAVSTRDLSSKSDSASPLLQSLGPSPTHSGSLAPLVPESAAAPSASAAATPAASHSAPPASAAVPATAPPAVTNLIDVDVSTPAGNPFDGPLSSAPPSDSSQAASRDLPLQQDTQLSQSTVAAMDAAAAAAAGSGGSKELGGTLGAQLEQLAIGVEASAQPAGADEQDASMPRVTSMVGTADYIAPETLENEEVTCAADLWSFGCVLYQMAAGKPPFKAASEYLTFNKISAAEFQFPKGFPTPVADLVGQLLVLKANERLGAAKIADLMEHPLFEGIEWETLRESKAPKFLPPEWLEEEAEGGDWELSSLMGAAAAAIATPSESKPHAAPRPASLEAKLPATPESGSTAKSASATTKAIAASPQAGPAVSQKQPAASQPAPAAPAAAPPTPHSATQPTSPTSSKPAGVTKGSPAAPASTPSAHSSTHSSSTHSTAHSSTPAKPGSTASPTAHTAATPAAGAHKPGQASSQGRPKSAAPHKASGWQGTGQEASAGAHAASQHASQSSWQDSSAGNSLLAAGAVMQILGRNNQDVSFEF</sequence>
<keyword evidence="3" id="KW-0808">Transferase</keyword>
<keyword evidence="5" id="KW-0418">Kinase</keyword>
<dbReference type="Gene3D" id="1.10.510.10">
    <property type="entry name" value="Transferase(Phosphotransferase) domain 1"/>
    <property type="match status" value="2"/>
</dbReference>
<evidence type="ECO:0000256" key="1">
    <source>
        <dbReference type="ARBA" id="ARBA00012513"/>
    </source>
</evidence>
<dbReference type="InterPro" id="IPR050236">
    <property type="entry name" value="Ser_Thr_kinase_AGC"/>
</dbReference>
<evidence type="ECO:0000313" key="13">
    <source>
        <dbReference type="Proteomes" id="UP001438707"/>
    </source>
</evidence>
<dbReference type="InterPro" id="IPR008271">
    <property type="entry name" value="Ser/Thr_kinase_AS"/>
</dbReference>
<evidence type="ECO:0000256" key="7">
    <source>
        <dbReference type="ARBA" id="ARBA00047899"/>
    </source>
</evidence>
<proteinExistence type="predicted"/>
<feature type="region of interest" description="Disordered" evidence="10">
    <location>
        <begin position="183"/>
        <end position="212"/>
    </location>
</feature>
<dbReference type="Pfam" id="PF00069">
    <property type="entry name" value="Pkinase"/>
    <property type="match status" value="2"/>
</dbReference>
<dbReference type="Gene3D" id="3.30.200.20">
    <property type="entry name" value="Phosphorylase Kinase, domain 1"/>
    <property type="match status" value="1"/>
</dbReference>
<dbReference type="GO" id="GO:0035556">
    <property type="term" value="P:intracellular signal transduction"/>
    <property type="evidence" value="ECO:0007669"/>
    <property type="project" value="TreeGrafter"/>
</dbReference>
<keyword evidence="2" id="KW-0723">Serine/threonine-protein kinase</keyword>
<evidence type="ECO:0000256" key="2">
    <source>
        <dbReference type="ARBA" id="ARBA00022527"/>
    </source>
</evidence>
<dbReference type="SUPFAM" id="SSF56112">
    <property type="entry name" value="Protein kinase-like (PK-like)"/>
    <property type="match status" value="1"/>
</dbReference>
<evidence type="ECO:0000256" key="10">
    <source>
        <dbReference type="SAM" id="MobiDB-lite"/>
    </source>
</evidence>
<organism evidence="12 13">
    <name type="scientific">Apatococcus lobatus</name>
    <dbReference type="NCBI Taxonomy" id="904363"/>
    <lineage>
        <taxon>Eukaryota</taxon>
        <taxon>Viridiplantae</taxon>
        <taxon>Chlorophyta</taxon>
        <taxon>core chlorophytes</taxon>
        <taxon>Trebouxiophyceae</taxon>
        <taxon>Chlorellales</taxon>
        <taxon>Chlorellaceae</taxon>
        <taxon>Apatococcus</taxon>
    </lineage>
</organism>
<feature type="domain" description="Protein kinase" evidence="11">
    <location>
        <begin position="25"/>
        <end position="451"/>
    </location>
</feature>
<dbReference type="InterPro" id="IPR000719">
    <property type="entry name" value="Prot_kinase_dom"/>
</dbReference>
<feature type="binding site" evidence="9">
    <location>
        <position position="54"/>
    </location>
    <ligand>
        <name>ATP</name>
        <dbReference type="ChEBI" id="CHEBI:30616"/>
    </ligand>
</feature>
<comment type="catalytic activity">
    <reaction evidence="7">
        <text>L-threonyl-[protein] + ATP = O-phospho-L-threonyl-[protein] + ADP + H(+)</text>
        <dbReference type="Rhea" id="RHEA:46608"/>
        <dbReference type="Rhea" id="RHEA-COMP:11060"/>
        <dbReference type="Rhea" id="RHEA-COMP:11605"/>
        <dbReference type="ChEBI" id="CHEBI:15378"/>
        <dbReference type="ChEBI" id="CHEBI:30013"/>
        <dbReference type="ChEBI" id="CHEBI:30616"/>
        <dbReference type="ChEBI" id="CHEBI:61977"/>
        <dbReference type="ChEBI" id="CHEBI:456216"/>
        <dbReference type="EC" id="2.7.11.1"/>
    </reaction>
</comment>
<feature type="compositionally biased region" description="Low complexity" evidence="10">
    <location>
        <begin position="569"/>
        <end position="639"/>
    </location>
</feature>
<feature type="compositionally biased region" description="Low complexity" evidence="10">
    <location>
        <begin position="668"/>
        <end position="689"/>
    </location>
</feature>
<dbReference type="InterPro" id="IPR017441">
    <property type="entry name" value="Protein_kinase_ATP_BS"/>
</dbReference>
<dbReference type="EC" id="2.7.11.1" evidence="1"/>
<dbReference type="EMBL" id="JALJOS010000004">
    <property type="protein sequence ID" value="KAK9840390.1"/>
    <property type="molecule type" value="Genomic_DNA"/>
</dbReference>
<dbReference type="PROSITE" id="PS00107">
    <property type="entry name" value="PROTEIN_KINASE_ATP"/>
    <property type="match status" value="1"/>
</dbReference>
<dbReference type="Proteomes" id="UP001438707">
    <property type="component" value="Unassembled WGS sequence"/>
</dbReference>
<keyword evidence="13" id="KW-1185">Reference proteome</keyword>
<keyword evidence="6 9" id="KW-0067">ATP-binding</keyword>
<evidence type="ECO:0000256" key="8">
    <source>
        <dbReference type="ARBA" id="ARBA00048679"/>
    </source>
</evidence>
<dbReference type="GO" id="GO:0004674">
    <property type="term" value="F:protein serine/threonine kinase activity"/>
    <property type="evidence" value="ECO:0007669"/>
    <property type="project" value="UniProtKB-KW"/>
</dbReference>
<dbReference type="PANTHER" id="PTHR24356:SF163">
    <property type="entry name" value="3-PHOSPHOINOSITIDE-DEPENDENT PROTEIN KINASE 1-RELATED"/>
    <property type="match status" value="1"/>
</dbReference>
<dbReference type="GO" id="GO:0005524">
    <property type="term" value="F:ATP binding"/>
    <property type="evidence" value="ECO:0007669"/>
    <property type="project" value="UniProtKB-UniRule"/>
</dbReference>
<dbReference type="AlphaFoldDB" id="A0AAW1S211"/>
<dbReference type="PROSITE" id="PS50011">
    <property type="entry name" value="PROTEIN_KINASE_DOM"/>
    <property type="match status" value="1"/>
</dbReference>
<feature type="compositionally biased region" description="Low complexity" evidence="10">
    <location>
        <begin position="268"/>
        <end position="282"/>
    </location>
</feature>
<feature type="region of interest" description="Disordered" evidence="10">
    <location>
        <begin position="495"/>
        <end position="689"/>
    </location>
</feature>
<evidence type="ECO:0000256" key="5">
    <source>
        <dbReference type="ARBA" id="ARBA00022777"/>
    </source>
</evidence>
<feature type="compositionally biased region" description="Low complexity" evidence="10">
    <location>
        <begin position="524"/>
        <end position="562"/>
    </location>
</feature>
<accession>A0AAW1S211</accession>
<protein>
    <recommendedName>
        <fullName evidence="1">non-specific serine/threonine protein kinase</fullName>
        <ecNumber evidence="1">2.7.11.1</ecNumber>
    </recommendedName>
</protein>
<comment type="catalytic activity">
    <reaction evidence="8">
        <text>L-seryl-[protein] + ATP = O-phospho-L-seryl-[protein] + ADP + H(+)</text>
        <dbReference type="Rhea" id="RHEA:17989"/>
        <dbReference type="Rhea" id="RHEA-COMP:9863"/>
        <dbReference type="Rhea" id="RHEA-COMP:11604"/>
        <dbReference type="ChEBI" id="CHEBI:15378"/>
        <dbReference type="ChEBI" id="CHEBI:29999"/>
        <dbReference type="ChEBI" id="CHEBI:30616"/>
        <dbReference type="ChEBI" id="CHEBI:83421"/>
        <dbReference type="ChEBI" id="CHEBI:456216"/>
        <dbReference type="EC" id="2.7.11.1"/>
    </reaction>
</comment>
<evidence type="ECO:0000256" key="3">
    <source>
        <dbReference type="ARBA" id="ARBA00022679"/>
    </source>
</evidence>
<name>A0AAW1S211_9CHLO</name>
<feature type="compositionally biased region" description="Polar residues" evidence="10">
    <location>
        <begin position="188"/>
        <end position="207"/>
    </location>
</feature>
<evidence type="ECO:0000256" key="4">
    <source>
        <dbReference type="ARBA" id="ARBA00022741"/>
    </source>
</evidence>